<gene>
    <name evidence="7" type="ORF">PCON_10941</name>
</gene>
<dbReference type="InterPro" id="IPR022905">
    <property type="entry name" value="Rpo11-like"/>
</dbReference>
<evidence type="ECO:0000259" key="6">
    <source>
        <dbReference type="Pfam" id="PF13656"/>
    </source>
</evidence>
<dbReference type="GO" id="GO:0003899">
    <property type="term" value="F:DNA-directed RNA polymerase activity"/>
    <property type="evidence" value="ECO:0007669"/>
    <property type="project" value="InterPro"/>
</dbReference>
<keyword evidence="4" id="KW-0539">Nucleus</keyword>
<dbReference type="InterPro" id="IPR036603">
    <property type="entry name" value="RBP11-like"/>
</dbReference>
<keyword evidence="2 7" id="KW-0240">DNA-directed RNA polymerase</keyword>
<proteinExistence type="inferred from homology"/>
<dbReference type="PROSITE" id="PS01154">
    <property type="entry name" value="RNA_POL_L_13KD"/>
    <property type="match status" value="1"/>
</dbReference>
<dbReference type="OMA" id="FTDEGHT"/>
<dbReference type="InterPro" id="IPR009025">
    <property type="entry name" value="RBP11-like_dimer"/>
</dbReference>
<dbReference type="STRING" id="1076935.U4LH46"/>
<dbReference type="Proteomes" id="UP000018144">
    <property type="component" value="Unassembled WGS sequence"/>
</dbReference>
<dbReference type="HAMAP" id="MF_00261">
    <property type="entry name" value="RNApol_arch_Rpo11"/>
    <property type="match status" value="1"/>
</dbReference>
<reference evidence="7 8" key="1">
    <citation type="journal article" date="2013" name="PLoS Genet.">
        <title>The genome and development-dependent transcriptomes of Pyronema confluens: a window into fungal evolution.</title>
        <authorList>
            <person name="Traeger S."/>
            <person name="Altegoer F."/>
            <person name="Freitag M."/>
            <person name="Gabaldon T."/>
            <person name="Kempken F."/>
            <person name="Kumar A."/>
            <person name="Marcet-Houben M."/>
            <person name="Poggeler S."/>
            <person name="Stajich J.E."/>
            <person name="Nowrousian M."/>
        </authorList>
    </citation>
    <scope>NUCLEOTIDE SEQUENCE [LARGE SCALE GENOMIC DNA]</scope>
    <source>
        <strain evidence="8">CBS 100304</strain>
        <tissue evidence="7">Vegetative mycelium</tissue>
    </source>
</reference>
<dbReference type="Gene3D" id="3.30.1360.10">
    <property type="entry name" value="RNA polymerase, RBP11-like subunit"/>
    <property type="match status" value="1"/>
</dbReference>
<evidence type="ECO:0000256" key="3">
    <source>
        <dbReference type="ARBA" id="ARBA00023163"/>
    </source>
</evidence>
<name>U4LH46_PYROM</name>
<dbReference type="GO" id="GO:0006383">
    <property type="term" value="P:transcription by RNA polymerase III"/>
    <property type="evidence" value="ECO:0007669"/>
    <property type="project" value="TreeGrafter"/>
</dbReference>
<dbReference type="GO" id="GO:0005736">
    <property type="term" value="C:RNA polymerase I complex"/>
    <property type="evidence" value="ECO:0007669"/>
    <property type="project" value="TreeGrafter"/>
</dbReference>
<feature type="domain" description="DNA-directed RNA polymerase RBP11-like dimerisation" evidence="6">
    <location>
        <begin position="39"/>
        <end position="116"/>
    </location>
</feature>
<protein>
    <submittedName>
        <fullName evidence="7">Similar to DNA-directed RNA polymerases I and III subunit RPAC2 acc. no. Q09177</fullName>
    </submittedName>
</protein>
<dbReference type="GO" id="GO:0046983">
    <property type="term" value="F:protein dimerization activity"/>
    <property type="evidence" value="ECO:0007669"/>
    <property type="project" value="InterPro"/>
</dbReference>
<comment type="similarity">
    <text evidence="5">Belongs to the archaeal Rpo11/eukaryotic RPB11/RPC19 RNA polymerase subunit family.</text>
</comment>
<dbReference type="Pfam" id="PF13656">
    <property type="entry name" value="RNA_pol_L_2"/>
    <property type="match status" value="1"/>
</dbReference>
<dbReference type="AlphaFoldDB" id="U4LH46"/>
<dbReference type="GO" id="GO:0006362">
    <property type="term" value="P:transcription elongation by RNA polymerase I"/>
    <property type="evidence" value="ECO:0007669"/>
    <property type="project" value="TreeGrafter"/>
</dbReference>
<dbReference type="OrthoDB" id="510325at2759"/>
<evidence type="ECO:0000256" key="1">
    <source>
        <dbReference type="ARBA" id="ARBA00004123"/>
    </source>
</evidence>
<dbReference type="PANTHER" id="PTHR13946">
    <property type="entry name" value="DNA-DIRECTED RNA POLYMERASE I,II,III"/>
    <property type="match status" value="1"/>
</dbReference>
<keyword evidence="8" id="KW-1185">Reference proteome</keyword>
<comment type="subcellular location">
    <subcellularLocation>
        <location evidence="1">Nucleus</location>
    </subcellularLocation>
</comment>
<dbReference type="CDD" id="cd07029">
    <property type="entry name" value="RNAP_I_III_AC19"/>
    <property type="match status" value="1"/>
</dbReference>
<dbReference type="InterPro" id="IPR008193">
    <property type="entry name" value="RNA_pol_Rpb11_13-16kDa_CS"/>
</dbReference>
<sequence length="128" mass="14447">MANTQPDITMADAEEEFIINGEKETGLRIRVLPGEEPGCASFQITDEDHTLGNALRYMIMKNPKVELCGYSIPHPSEAHMNIRIQIYPEFEDEFRPVDALLKGLDDLNDLCGVVREKFTEARDAHGKN</sequence>
<accession>U4LH46</accession>
<organism evidence="7 8">
    <name type="scientific">Pyronema omphalodes (strain CBS 100304)</name>
    <name type="common">Pyronema confluens</name>
    <dbReference type="NCBI Taxonomy" id="1076935"/>
    <lineage>
        <taxon>Eukaryota</taxon>
        <taxon>Fungi</taxon>
        <taxon>Dikarya</taxon>
        <taxon>Ascomycota</taxon>
        <taxon>Pezizomycotina</taxon>
        <taxon>Pezizomycetes</taxon>
        <taxon>Pezizales</taxon>
        <taxon>Pyronemataceae</taxon>
        <taxon>Pyronema</taxon>
    </lineage>
</organism>
<evidence type="ECO:0000256" key="5">
    <source>
        <dbReference type="ARBA" id="ARBA00025751"/>
    </source>
</evidence>
<keyword evidence="3" id="KW-0804">Transcription</keyword>
<evidence type="ECO:0000313" key="7">
    <source>
        <dbReference type="EMBL" id="CCX11347.1"/>
    </source>
</evidence>
<evidence type="ECO:0000256" key="2">
    <source>
        <dbReference type="ARBA" id="ARBA00022478"/>
    </source>
</evidence>
<dbReference type="eggNOG" id="KOG3438">
    <property type="taxonomic scope" value="Eukaryota"/>
</dbReference>
<evidence type="ECO:0000313" key="8">
    <source>
        <dbReference type="Proteomes" id="UP000018144"/>
    </source>
</evidence>
<dbReference type="SUPFAM" id="SSF55257">
    <property type="entry name" value="RBP11-like subunits of RNA polymerase"/>
    <property type="match status" value="1"/>
</dbReference>
<dbReference type="PANTHER" id="PTHR13946:SF28">
    <property type="entry name" value="DNA-DIRECTED RNA POLYMERASES I AND III SUBUNIT RPAC2"/>
    <property type="match status" value="1"/>
</dbReference>
<dbReference type="EMBL" id="HF935612">
    <property type="protein sequence ID" value="CCX11347.1"/>
    <property type="molecule type" value="Genomic_DNA"/>
</dbReference>
<dbReference type="InterPro" id="IPR033898">
    <property type="entry name" value="RNAP_AC19"/>
</dbReference>
<evidence type="ECO:0000256" key="4">
    <source>
        <dbReference type="ARBA" id="ARBA00023242"/>
    </source>
</evidence>
<dbReference type="GO" id="GO:0003677">
    <property type="term" value="F:DNA binding"/>
    <property type="evidence" value="ECO:0007669"/>
    <property type="project" value="InterPro"/>
</dbReference>
<dbReference type="GO" id="GO:0055029">
    <property type="term" value="C:nuclear DNA-directed RNA polymerase complex"/>
    <property type="evidence" value="ECO:0007669"/>
    <property type="project" value="UniProtKB-ARBA"/>
</dbReference>
<dbReference type="GO" id="GO:0005666">
    <property type="term" value="C:RNA polymerase III complex"/>
    <property type="evidence" value="ECO:0007669"/>
    <property type="project" value="TreeGrafter"/>
</dbReference>